<evidence type="ECO:0000313" key="11">
    <source>
        <dbReference type="Proteomes" id="UP001629059"/>
    </source>
</evidence>
<evidence type="ECO:0000256" key="2">
    <source>
        <dbReference type="ARBA" id="ARBA00007074"/>
    </source>
</evidence>
<organism evidence="10 11">
    <name type="scientific">Flavobacterium rhizophilum</name>
    <dbReference type="NCBI Taxonomy" id="3163296"/>
    <lineage>
        <taxon>Bacteria</taxon>
        <taxon>Pseudomonadati</taxon>
        <taxon>Bacteroidota</taxon>
        <taxon>Flavobacteriia</taxon>
        <taxon>Flavobacteriales</taxon>
        <taxon>Flavobacteriaceae</taxon>
        <taxon>Flavobacterium</taxon>
    </lineage>
</organism>
<feature type="domain" description="NlpC/P60" evidence="9">
    <location>
        <begin position="3313"/>
        <end position="3450"/>
    </location>
</feature>
<reference evidence="10 11" key="1">
    <citation type="submission" date="2024-06" db="EMBL/GenBank/DDBJ databases">
        <authorList>
            <person name="Kaempfer P."/>
            <person name="Viver T."/>
        </authorList>
    </citation>
    <scope>NUCLEOTIDE SEQUENCE [LARGE SCALE GENOMIC DNA]</scope>
    <source>
        <strain evidence="10 11">ST-75</strain>
    </source>
</reference>
<evidence type="ECO:0000256" key="8">
    <source>
        <dbReference type="SAM" id="MobiDB-lite"/>
    </source>
</evidence>
<dbReference type="Pfam" id="PF03534">
    <property type="entry name" value="SpvB"/>
    <property type="match status" value="1"/>
</dbReference>
<gene>
    <name evidence="10" type="ORF">ABS768_04630</name>
</gene>
<comment type="caution">
    <text evidence="10">The sequence shown here is derived from an EMBL/GenBank/DDBJ whole genome shotgun (WGS) entry which is preliminary data.</text>
</comment>
<dbReference type="SUPFAM" id="SSF69318">
    <property type="entry name" value="Integrin alpha N-terminal domain"/>
    <property type="match status" value="1"/>
</dbReference>
<dbReference type="InterPro" id="IPR028994">
    <property type="entry name" value="Integrin_alpha_N"/>
</dbReference>
<feature type="region of interest" description="Disordered" evidence="8">
    <location>
        <begin position="1680"/>
        <end position="1711"/>
    </location>
</feature>
<dbReference type="Gene3D" id="2.180.10.10">
    <property type="entry name" value="RHS repeat-associated core"/>
    <property type="match status" value="1"/>
</dbReference>
<dbReference type="Gene3D" id="3.90.1720.10">
    <property type="entry name" value="endopeptidase domain like (from Nostoc punctiforme)"/>
    <property type="match status" value="1"/>
</dbReference>
<dbReference type="InterPro" id="IPR006530">
    <property type="entry name" value="YD"/>
</dbReference>
<dbReference type="InterPro" id="IPR000064">
    <property type="entry name" value="NLP_P60_dom"/>
</dbReference>
<dbReference type="PANTHER" id="PTHR32305:SF15">
    <property type="entry name" value="PROTEIN RHSA-RELATED"/>
    <property type="match status" value="1"/>
</dbReference>
<dbReference type="EMBL" id="JBELQB010000003">
    <property type="protein sequence ID" value="MFL9836772.1"/>
    <property type="molecule type" value="Genomic_DNA"/>
</dbReference>
<keyword evidence="7" id="KW-0843">Virulence</keyword>
<comment type="subcellular location">
    <subcellularLocation>
        <location evidence="1">Secreted</location>
    </subcellularLocation>
</comment>
<keyword evidence="5" id="KW-0378">Hydrolase</keyword>
<keyword evidence="11" id="KW-1185">Reference proteome</keyword>
<dbReference type="NCBIfam" id="TIGR03696">
    <property type="entry name" value="Rhs_assc_core"/>
    <property type="match status" value="1"/>
</dbReference>
<dbReference type="Proteomes" id="UP001629059">
    <property type="component" value="Unassembled WGS sequence"/>
</dbReference>
<evidence type="ECO:0000256" key="4">
    <source>
        <dbReference type="ARBA" id="ARBA00022670"/>
    </source>
</evidence>
<dbReference type="InterPro" id="IPR031325">
    <property type="entry name" value="RHS_repeat"/>
</dbReference>
<dbReference type="Pfam" id="PF00877">
    <property type="entry name" value="NLPC_P60"/>
    <property type="match status" value="1"/>
</dbReference>
<proteinExistence type="inferred from homology"/>
<evidence type="ECO:0000256" key="7">
    <source>
        <dbReference type="ARBA" id="ARBA00023026"/>
    </source>
</evidence>
<evidence type="ECO:0000256" key="5">
    <source>
        <dbReference type="ARBA" id="ARBA00022801"/>
    </source>
</evidence>
<evidence type="ECO:0000256" key="3">
    <source>
        <dbReference type="ARBA" id="ARBA00022525"/>
    </source>
</evidence>
<keyword evidence="6" id="KW-0788">Thiol protease</keyword>
<dbReference type="RefSeq" id="WP_408073808.1">
    <property type="nucleotide sequence ID" value="NZ_JBELQB010000003.1"/>
</dbReference>
<dbReference type="InterPro" id="IPR038765">
    <property type="entry name" value="Papain-like_cys_pep_sf"/>
</dbReference>
<dbReference type="Pfam" id="PF12256">
    <property type="entry name" value="TcdB_toxin_midN"/>
    <property type="match status" value="1"/>
</dbReference>
<dbReference type="PANTHER" id="PTHR32305">
    <property type="match status" value="1"/>
</dbReference>
<dbReference type="Pfam" id="PF05593">
    <property type="entry name" value="RHS_repeat"/>
    <property type="match status" value="1"/>
</dbReference>
<accession>A0ABW8YAB3</accession>
<protein>
    <submittedName>
        <fullName evidence="10">Toxin TcdB middle/N-terminal domain-containing protein</fullName>
    </submittedName>
</protein>
<evidence type="ECO:0000259" key="9">
    <source>
        <dbReference type="PROSITE" id="PS51935"/>
    </source>
</evidence>
<dbReference type="InterPro" id="IPR022045">
    <property type="entry name" value="TcdB_toxin_mid/N"/>
</dbReference>
<comment type="similarity">
    <text evidence="2">Belongs to the peptidase C40 family.</text>
</comment>
<name>A0ABW8YAB3_9FLAO</name>
<dbReference type="InterPro" id="IPR050708">
    <property type="entry name" value="T6SS_VgrG/RHS"/>
</dbReference>
<keyword evidence="3" id="KW-0964">Secreted</keyword>
<evidence type="ECO:0000313" key="10">
    <source>
        <dbReference type="EMBL" id="MFL9836772.1"/>
    </source>
</evidence>
<keyword evidence="4" id="KW-0645">Protease</keyword>
<evidence type="ECO:0000256" key="1">
    <source>
        <dbReference type="ARBA" id="ARBA00004613"/>
    </source>
</evidence>
<dbReference type="InterPro" id="IPR022385">
    <property type="entry name" value="Rhs_assc_core"/>
</dbReference>
<evidence type="ECO:0000256" key="6">
    <source>
        <dbReference type="ARBA" id="ARBA00022807"/>
    </source>
</evidence>
<dbReference type="InterPro" id="IPR003284">
    <property type="entry name" value="Sal_SpvB"/>
</dbReference>
<dbReference type="NCBIfam" id="TIGR01643">
    <property type="entry name" value="YD_repeat_2x"/>
    <property type="match status" value="1"/>
</dbReference>
<dbReference type="PROSITE" id="PS51935">
    <property type="entry name" value="NLPC_P60"/>
    <property type="match status" value="1"/>
</dbReference>
<dbReference type="SUPFAM" id="SSF54001">
    <property type="entry name" value="Cysteine proteinases"/>
    <property type="match status" value="1"/>
</dbReference>
<sequence length="3451" mass="380982">MKSSIFSSIRKSHAVHIFFACILSNLVMFGQPLDSALRSYLNERKSRDFNSIGGAGDRNLSAAAESATIKEPLWENPSAMAETHTTFFALEQQGSIGAISEEDREDVSDNIFSISLPQDITNGKYDAVLAYDLYGLSSASGVTKSINNNPSYGGKVISLDNKWVAVREYISVRQLKPGLNEVFFNRRDNKNYEYKVRNVRIELKEKGKMPFQITQNLTNNRGSLYFSAIVSDPQIQEVEILGRSIPVHDNVIEEAFTGVPSHVKHIEVSYKIPGNSVQSVNVPVQYVTDEISYIFTDGTEEAGIYAAEDLTSRCAVHQAVSVALEGAYTGMAQGKVEIKGLSFKDVKGVDANLVNVTAGDHTAYRMKKINIPDSIPVRISIKYDPSKIPDGYTPKDIRTFYFDRGQRSWKAVTADSLDFGNNEVIAYLYNNETDFINGVIKMPESPETGSFAPTTITDMQYADPATGVVSVAPPSANSTGAAVTGFPLKLPQGRNGMQPSLEVSYNSEAGNNWMGVGWNLSTPAITLNTKWGAPLFDSTNESEIYSLNGSDLVYKDAATGLYGAPHRMAQTRSTGTVGAVKTFYVRKEGGYQKIVRRGTSPSTYWWEVTDKQGNKSFYGSYNGSSYPGVIRADNGAIAHWSLVRTQDPYGNYADYTYSLTSTSFPGTAIPVKEYYPVKIEYTMKSGITNYYRVEFKRNSYSVGTTGTLNARADVISNARNGYMQYIDDLLTEVHVSMVQGSTVTRIRTYRFDYSTVFYKNQLSRISEYDAANALFYSNTFEYFNEVSATMVNQSMTWTGNATNDVVTSPLQAVPGFNVSPFPNGSPLGTSVSGGFSAALRAGVGLAKDPLFVNNVNNTIGFSFDYSQNTMDGKISLVDINGDGLPDKVYKGLLSGPQYRLNTGNGFGGLISANGLSMGKTKSRTTGFGVDANAFGALGIGKSWSKTRSETDNYFVDMNGDGLPDLVSGNRVYFNTTYGGDTNNRDFIQSVSSTENPIVAGAVDNSLVQYLRLPSMNELREEHPQFDHVKVWKAPYTGTINISGNAIRTFQSGMTNPNNFRVTIEHPATPANNLSKTLGNGSTTSMTKTGMSVNKGDLIFFRVHNNDYGYGGEVEWNPVITYQTMPSITGTSIATVDENGKVFNSFNALSDYSINNGGGVGLYSGDTAVTLYFNLSPFSPATLFSDDITFTIKHVRLNTTTGVETSYATVQKVYNHASNNFTSPTSYNAVLSTTSTVKDIFYFTAESTSNVNWGALNWKPTYVGNISGTHYPAVTYKTYDENVNQGKYWFTGTELPDPNITDPSQYNQSFLRIYHNMKDQNYTNLLNGLEDYEFPLKINWVVKKKISNVTSTLHKRTFYIYKLSNGSYVFTKTANPNDVLNFNTYTDYYQKVLTKLEIKNIKDGAGLIYSAFYIEDRNFAVNNTAAIVLESVTSPQPSGYPKGLPQPFMASSANFMGYSYRGWGQFLYNGGIRLQRDSEYEVTLPETIVANYGSNINNASLNSPIDVSLFNYENGQGVQDVDPGMSPENLPAAETSLRYTFYSQDNQNLKYTNDAIKTAVYGFNANGKLTAKVGRFAEPDLYAVYVDPATLTSGGTGVFIGLKQRSESKGSAVSGNLGWGSGTESKADSKTLNQYIDLNGDRYPDLVTGKVQYTDMQGALTTKTLDLNGFYTGDSSEDHTIGINVPGIAPKSTESDNTSDDETKTNVSAGINTSNGTSFDMREWADMNGDGLTDQVRIVPNSDTSKKIEVSLNTGYAFTPFIAWGTTSVLTSNTRSNLGLGVGLSYSSSLAIGFGASKSTANPDMNLIDVNGDGLPDLVTRSGTGSAYIYYLNNGKGFEATSGTFFSGSIGTGSKMEQDTSVSGNAFGSFTYGIPIPIPFLGITIKITGSPSVGINGGISQKESTVQDINGDGFPDVIGNAGSSNNNSMVVRLNTTGKTHLLKKVNLPLGGTWTVDYTASSKDYNMPNHKWLLSRVETFDGFITDSGLRPDGTLSTMSYENGKYDRREREFLGFEKVRVEQRDAIAQSNPIYRYTVATYHNENYYLSGIQKHSALYTQAGQLLSEESTLFNILNPDNPLVNFAADQSNNYLQSGLSPAVNYLDKSRLFVVPVRTVSTSYEGSDSLSAVKEYLKYSNTGNLLEYIDYGTGAEDAFKSVMEYYTSVGPLENSTGFPKKITVYKNSGSQPMRQRESSYNSLGKLYQLTTKLNTAGETNRMEYAYDSYGNVTSVKALDNVNGSGPAYEQTISYDTTVYSYPVGFSNSFGENSSVSYNYLFGIALQTTDMNNKSMRVRIDNRGRVFEVTGPNEFTLGTNAWTIRTQYKNEGATNWTVAANGMRTALGSFAAINPGTTQTTANSHYAITRHFDPEYATGATTTNEFITITIVDGLGKPIQVKKTHVSNSLKWMVTGFEKQDAYGRTIAAHLPVVQNTYPTNLADLSGSWSYLNVSAGSLSDPVVMTYDERDRTLTVKQPGESTVAATTYAIADGMFVQNNTNELGQTAVVHTDIRGRERKVIQNSEIETLFDYNAINELVKVTDNNGFITAYLYDMAGRQTEMQHPDRGVVTFKYNKIGNITEKSTSKMLLSGGQKVLYTYDFGRLIGVTYPEYPQKNVFYRYGQPLDNLSTDNNAVGRILSMEDESGVQVFAYGNMGEVTKNLRSVAVAGYQSFWFYTAWKYDSWNRIQEITYPDREVVSYGYNKAGMLEKVTSTIPGISIPQTNIVESITYNDYGERTQMKYGNGTVTTYDYDVRRRMNKLSHTFSGMQINNKYTYDALSNITGIAADQPQSSLPGTNAIGGPVKHNYEYDDFNRLVNAYGDYTGPGDTTTPYLQQNYILKMEYNDDHTIKRKEQTQYQGTVTAYGGTVSNTMPVQKTSYILDYSDYGTGAFVAGTNYGYQQPHAVRKITERPSNQGTIPVGDPRIKEKEIKYDANGNQTEIVEVLGGESISLRKNLWDEEGRLIAVDLKPSDKTLSHPVAVYAYDANGERVIKYNMDRVDVAANGGEIAQTANDNILLYPSGLIMGKAVHIDTKSNKFIYTKHYYVGPERVGSKTGTTEQLGNYPEKLMQGQMRYLTRPYVQNGSNTAVTDSEALIGLIYQGFGVTPPAMQHLQPNEGTVDDYSHNVSLLNYFYFHSDQVGSSNYITDVNRKVTQHMEYLPFGETLVEEHTNSNNSPFKFNGKEFDEETGNYYYSARYYDPKWSIFVSVDSAAEEYPDMSPYTYCANGPVNYIDPTGNNFYKNIESGEIVWRWSDKEIEGFENLSNKFELEDGRWGDIIDDNITLGDKNTGESHVWKDQLSNVVVNGKSKPKELSKSAVYQSEAKIASKYIGDKKIYQMSDKPGTVDCSRFGLWVAKEAGYTLPRVAYDQAVWYQNHGTWSTKLADAQAGDHIFWKRSGGYHTGVVLEVSNGKIRVIQAQTNGYRPGSIQAHNLLPNGEMKGFNQPFIGVGRYKK</sequence>